<proteinExistence type="predicted"/>
<feature type="transmembrane region" description="Helical" evidence="1">
    <location>
        <begin position="60"/>
        <end position="82"/>
    </location>
</feature>
<gene>
    <name evidence="2" type="ORF">COT91_05520</name>
</gene>
<comment type="caution">
    <text evidence="2">The sequence shown here is derived from an EMBL/GenBank/DDBJ whole genome shotgun (WGS) entry which is preliminary data.</text>
</comment>
<keyword evidence="1" id="KW-1133">Transmembrane helix</keyword>
<dbReference type="Proteomes" id="UP000230557">
    <property type="component" value="Unassembled WGS sequence"/>
</dbReference>
<accession>A0A2H0VEC3</accession>
<name>A0A2H0VEC3_9BACT</name>
<sequence length="89" mass="10242">MLPILPKKKHLAWGIFTDGGFKRVACGMVLMMVFATTALIPQQKIDMANWRELPFITKTLWALVLLGFFGGLESLLLQMFWFERKRSPV</sequence>
<organism evidence="2 3">
    <name type="scientific">Candidatus Doudnabacteria bacterium CG10_big_fil_rev_8_21_14_0_10_41_10</name>
    <dbReference type="NCBI Taxonomy" id="1974551"/>
    <lineage>
        <taxon>Bacteria</taxon>
        <taxon>Candidatus Doudnaibacteriota</taxon>
    </lineage>
</organism>
<protein>
    <submittedName>
        <fullName evidence="2">Uncharacterized protein</fullName>
    </submittedName>
</protein>
<evidence type="ECO:0000313" key="2">
    <source>
        <dbReference type="EMBL" id="PIR96689.1"/>
    </source>
</evidence>
<keyword evidence="1" id="KW-0472">Membrane</keyword>
<dbReference type="EMBL" id="PFAJ01000070">
    <property type="protein sequence ID" value="PIR96689.1"/>
    <property type="molecule type" value="Genomic_DNA"/>
</dbReference>
<evidence type="ECO:0000256" key="1">
    <source>
        <dbReference type="SAM" id="Phobius"/>
    </source>
</evidence>
<reference evidence="3" key="1">
    <citation type="submission" date="2017-09" db="EMBL/GenBank/DDBJ databases">
        <title>Depth-based differentiation of microbial function through sediment-hosted aquifers and enrichment of novel symbionts in the deep terrestrial subsurface.</title>
        <authorList>
            <person name="Probst A.J."/>
            <person name="Ladd B."/>
            <person name="Jarett J.K."/>
            <person name="Geller-Mcgrath D.E."/>
            <person name="Sieber C.M.K."/>
            <person name="Emerson J.B."/>
            <person name="Anantharaman K."/>
            <person name="Thomas B.C."/>
            <person name="Malmstrom R."/>
            <person name="Stieglmeier M."/>
            <person name="Klingl A."/>
            <person name="Woyke T."/>
            <person name="Ryan C.M."/>
            <person name="Banfield J.F."/>
        </authorList>
    </citation>
    <scope>NUCLEOTIDE SEQUENCE [LARGE SCALE GENOMIC DNA]</scope>
</reference>
<keyword evidence="1" id="KW-0812">Transmembrane</keyword>
<evidence type="ECO:0000313" key="3">
    <source>
        <dbReference type="Proteomes" id="UP000230557"/>
    </source>
</evidence>
<dbReference type="AlphaFoldDB" id="A0A2H0VEC3"/>
<feature type="transmembrane region" description="Helical" evidence="1">
    <location>
        <begin position="21"/>
        <end position="40"/>
    </location>
</feature>